<keyword evidence="2" id="KW-1185">Reference proteome</keyword>
<gene>
    <name evidence="1" type="ORF">WISP_00251</name>
</gene>
<evidence type="ECO:0000313" key="1">
    <source>
        <dbReference type="EMBL" id="KAJ7397882.1"/>
    </source>
</evidence>
<accession>A0ABQ9CM30</accession>
<name>A0ABQ9CM30_9PASS</name>
<dbReference type="EMBL" id="WHWB01037345">
    <property type="protein sequence ID" value="KAJ7397882.1"/>
    <property type="molecule type" value="Genomic_DNA"/>
</dbReference>
<reference evidence="1" key="1">
    <citation type="submission" date="2019-10" db="EMBL/GenBank/DDBJ databases">
        <authorList>
            <person name="Soares A.E.R."/>
            <person name="Aleixo A."/>
            <person name="Schneider P."/>
            <person name="Miyaki C.Y."/>
            <person name="Schneider M.P."/>
            <person name="Mello C."/>
            <person name="Vasconcelos A.T.R."/>
        </authorList>
    </citation>
    <scope>NUCLEOTIDE SEQUENCE</scope>
    <source>
        <tissue evidence="1">Muscle</tissue>
    </source>
</reference>
<organism evidence="1 2">
    <name type="scientific">Willisornis vidua</name>
    <name type="common">Xingu scale-backed antbird</name>
    <dbReference type="NCBI Taxonomy" id="1566151"/>
    <lineage>
        <taxon>Eukaryota</taxon>
        <taxon>Metazoa</taxon>
        <taxon>Chordata</taxon>
        <taxon>Craniata</taxon>
        <taxon>Vertebrata</taxon>
        <taxon>Euteleostomi</taxon>
        <taxon>Archelosauria</taxon>
        <taxon>Archosauria</taxon>
        <taxon>Dinosauria</taxon>
        <taxon>Saurischia</taxon>
        <taxon>Theropoda</taxon>
        <taxon>Coelurosauria</taxon>
        <taxon>Aves</taxon>
        <taxon>Neognathae</taxon>
        <taxon>Neoaves</taxon>
        <taxon>Telluraves</taxon>
        <taxon>Australaves</taxon>
        <taxon>Passeriformes</taxon>
        <taxon>Thamnophilidae</taxon>
        <taxon>Willisornis</taxon>
    </lineage>
</organism>
<protein>
    <submittedName>
        <fullName evidence="1">Uncharacterized protein</fullName>
    </submittedName>
</protein>
<dbReference type="Proteomes" id="UP001145742">
    <property type="component" value="Unassembled WGS sequence"/>
</dbReference>
<evidence type="ECO:0000313" key="2">
    <source>
        <dbReference type="Proteomes" id="UP001145742"/>
    </source>
</evidence>
<sequence length="62" mass="7197">MRTELYFLSSQKNRPSLFGMPLIVPCTVHTRKRDLYDAVWIQVSRLASPLPPQEASNHAQDW</sequence>
<proteinExistence type="predicted"/>
<comment type="caution">
    <text evidence="1">The sequence shown here is derived from an EMBL/GenBank/DDBJ whole genome shotgun (WGS) entry which is preliminary data.</text>
</comment>